<dbReference type="EMBL" id="GL349434">
    <property type="protein sequence ID" value="KNC48562.1"/>
    <property type="molecule type" value="Genomic_DNA"/>
</dbReference>
<dbReference type="PANTHER" id="PTHR43442:SF3">
    <property type="entry name" value="GLUCONOKINASE-RELATED"/>
    <property type="match status" value="1"/>
</dbReference>
<evidence type="ECO:0000256" key="2">
    <source>
        <dbReference type="ARBA" id="ARBA00008420"/>
    </source>
</evidence>
<proteinExistence type="inferred from homology"/>
<organism evidence="11 12">
    <name type="scientific">Thecamonas trahens ATCC 50062</name>
    <dbReference type="NCBI Taxonomy" id="461836"/>
    <lineage>
        <taxon>Eukaryota</taxon>
        <taxon>Apusozoa</taxon>
        <taxon>Apusomonadida</taxon>
        <taxon>Apusomonadidae</taxon>
        <taxon>Thecamonas</taxon>
    </lineage>
</organism>
<dbReference type="SUPFAM" id="SSF52540">
    <property type="entry name" value="P-loop containing nucleoside triphosphate hydrolases"/>
    <property type="match status" value="1"/>
</dbReference>
<dbReference type="OrthoDB" id="275177at2759"/>
<dbReference type="Gene3D" id="3.40.50.300">
    <property type="entry name" value="P-loop containing nucleotide triphosphate hydrolases"/>
    <property type="match status" value="1"/>
</dbReference>
<keyword evidence="5 9" id="KW-0547">Nucleotide-binding</keyword>
<evidence type="ECO:0000256" key="7">
    <source>
        <dbReference type="ARBA" id="ARBA00022840"/>
    </source>
</evidence>
<keyword evidence="6 9" id="KW-0418">Kinase</keyword>
<protein>
    <recommendedName>
        <fullName evidence="3 9">Gluconokinase</fullName>
        <ecNumber evidence="3 9">2.7.1.12</ecNumber>
    </recommendedName>
</protein>
<dbReference type="GO" id="GO:0005975">
    <property type="term" value="P:carbohydrate metabolic process"/>
    <property type="evidence" value="ECO:0007669"/>
    <property type="project" value="InterPro"/>
</dbReference>
<evidence type="ECO:0000256" key="9">
    <source>
        <dbReference type="RuleBase" id="RU363066"/>
    </source>
</evidence>
<accession>A0A0L0D888</accession>
<reference evidence="11 12" key="1">
    <citation type="submission" date="2010-05" db="EMBL/GenBank/DDBJ databases">
        <title>The Genome Sequence of Thecamonas trahens ATCC 50062.</title>
        <authorList>
            <consortium name="The Broad Institute Genome Sequencing Platform"/>
            <person name="Russ C."/>
            <person name="Cuomo C."/>
            <person name="Shea T."/>
            <person name="Young S.K."/>
            <person name="Zeng Q."/>
            <person name="Koehrsen M."/>
            <person name="Haas B."/>
            <person name="Borodovsky M."/>
            <person name="Guigo R."/>
            <person name="Alvarado L."/>
            <person name="Berlin A."/>
            <person name="Bochicchio J."/>
            <person name="Borenstein D."/>
            <person name="Chapman S."/>
            <person name="Chen Z."/>
            <person name="Freedman E."/>
            <person name="Gellesch M."/>
            <person name="Goldberg J."/>
            <person name="Griggs A."/>
            <person name="Gujja S."/>
            <person name="Heilman E."/>
            <person name="Heiman D."/>
            <person name="Hepburn T."/>
            <person name="Howarth C."/>
            <person name="Jen D."/>
            <person name="Larson L."/>
            <person name="Mehta T."/>
            <person name="Park D."/>
            <person name="Pearson M."/>
            <person name="Roberts A."/>
            <person name="Saif S."/>
            <person name="Shenoy N."/>
            <person name="Sisk P."/>
            <person name="Stolte C."/>
            <person name="Sykes S."/>
            <person name="Thomson T."/>
            <person name="Walk T."/>
            <person name="White J."/>
            <person name="Yandava C."/>
            <person name="Burger G."/>
            <person name="Gray M.W."/>
            <person name="Holland P.W.H."/>
            <person name="King N."/>
            <person name="Lang F.B.F."/>
            <person name="Roger A.J."/>
            <person name="Ruiz-Trillo I."/>
            <person name="Lander E."/>
            <person name="Nusbaum C."/>
        </authorList>
    </citation>
    <scope>NUCLEOTIDE SEQUENCE [LARGE SCALE GENOMIC DNA]</scope>
    <source>
        <strain evidence="11 12">ATCC 50062</strain>
    </source>
</reference>
<dbReference type="EC" id="2.7.1.12" evidence="3 9"/>
<dbReference type="NCBIfam" id="TIGR01313">
    <property type="entry name" value="therm_gnt_kin"/>
    <property type="match status" value="1"/>
</dbReference>
<comment type="catalytic activity">
    <reaction evidence="8 9">
        <text>D-gluconate + ATP = 6-phospho-D-gluconate + ADP + H(+)</text>
        <dbReference type="Rhea" id="RHEA:19433"/>
        <dbReference type="ChEBI" id="CHEBI:15378"/>
        <dbReference type="ChEBI" id="CHEBI:18391"/>
        <dbReference type="ChEBI" id="CHEBI:30616"/>
        <dbReference type="ChEBI" id="CHEBI:58759"/>
        <dbReference type="ChEBI" id="CHEBI:456216"/>
        <dbReference type="EC" id="2.7.1.12"/>
    </reaction>
</comment>
<evidence type="ECO:0000256" key="8">
    <source>
        <dbReference type="ARBA" id="ARBA00048090"/>
    </source>
</evidence>
<evidence type="ECO:0000313" key="12">
    <source>
        <dbReference type="Proteomes" id="UP000054408"/>
    </source>
</evidence>
<dbReference type="Proteomes" id="UP000054408">
    <property type="component" value="Unassembled WGS sequence"/>
</dbReference>
<evidence type="ECO:0000256" key="1">
    <source>
        <dbReference type="ARBA" id="ARBA00004875"/>
    </source>
</evidence>
<dbReference type="GO" id="GO:0005737">
    <property type="term" value="C:cytoplasm"/>
    <property type="evidence" value="ECO:0007669"/>
    <property type="project" value="TreeGrafter"/>
</dbReference>
<comment type="pathway">
    <text evidence="1 9">Carbohydrate acid metabolism; D-gluconate degradation.</text>
</comment>
<name>A0A0L0D888_THETB</name>
<evidence type="ECO:0000256" key="4">
    <source>
        <dbReference type="ARBA" id="ARBA00022679"/>
    </source>
</evidence>
<dbReference type="OMA" id="YEGDDYH"/>
<keyword evidence="4 9" id="KW-0808">Transferase</keyword>
<gene>
    <name evidence="11" type="ORF">AMSG_00339</name>
</gene>
<evidence type="ECO:0000256" key="3">
    <source>
        <dbReference type="ARBA" id="ARBA00012054"/>
    </source>
</evidence>
<dbReference type="eggNOG" id="KOG3354">
    <property type="taxonomic scope" value="Eukaryota"/>
</dbReference>
<evidence type="ECO:0000256" key="6">
    <source>
        <dbReference type="ARBA" id="ARBA00022777"/>
    </source>
</evidence>
<dbReference type="GO" id="GO:0046316">
    <property type="term" value="F:gluconokinase activity"/>
    <property type="evidence" value="ECO:0007669"/>
    <property type="project" value="UniProtKB-EC"/>
</dbReference>
<evidence type="ECO:0000259" key="10">
    <source>
        <dbReference type="Pfam" id="PF01583"/>
    </source>
</evidence>
<dbReference type="CDD" id="cd02021">
    <property type="entry name" value="GntK"/>
    <property type="match status" value="1"/>
</dbReference>
<dbReference type="Pfam" id="PF01583">
    <property type="entry name" value="APS_kinase"/>
    <property type="match status" value="1"/>
</dbReference>
<sequence>MAVVVMGVSGCGKSSVGSELVAALAARSRAARFVEGDEVHPQANVEKMAAGIPLDDDDRMPWLEALADMMREVTECGLWAVTSCSALKRAYRDTLRRRCGRGLVFVHLDVAEDVVAGRVAGREGHFMPAALVASQFESLEALATDEVGDRRGLVVDAGGGASCAETAESVADWLCRTVKY</sequence>
<dbReference type="InterPro" id="IPR059117">
    <property type="entry name" value="APS_kinase_dom"/>
</dbReference>
<evidence type="ECO:0000256" key="5">
    <source>
        <dbReference type="ARBA" id="ARBA00022741"/>
    </source>
</evidence>
<dbReference type="RefSeq" id="XP_013762618.1">
    <property type="nucleotide sequence ID" value="XM_013907164.1"/>
</dbReference>
<feature type="domain" description="APS kinase" evidence="10">
    <location>
        <begin position="3"/>
        <end position="115"/>
    </location>
</feature>
<dbReference type="AlphaFoldDB" id="A0A0L0D888"/>
<dbReference type="InterPro" id="IPR027417">
    <property type="entry name" value="P-loop_NTPase"/>
</dbReference>
<dbReference type="GO" id="GO:0005524">
    <property type="term" value="F:ATP binding"/>
    <property type="evidence" value="ECO:0007669"/>
    <property type="project" value="UniProtKB-KW"/>
</dbReference>
<evidence type="ECO:0000313" key="11">
    <source>
        <dbReference type="EMBL" id="KNC48562.1"/>
    </source>
</evidence>
<dbReference type="GeneID" id="25560148"/>
<keyword evidence="7 9" id="KW-0067">ATP-binding</keyword>
<dbReference type="InterPro" id="IPR006001">
    <property type="entry name" value="Therm_gnt_kin"/>
</dbReference>
<dbReference type="PANTHER" id="PTHR43442">
    <property type="entry name" value="GLUCONOKINASE-RELATED"/>
    <property type="match status" value="1"/>
</dbReference>
<comment type="similarity">
    <text evidence="2 9">Belongs to the gluconokinase GntK/GntV family.</text>
</comment>
<dbReference type="UniPathway" id="UPA00792"/>
<keyword evidence="12" id="KW-1185">Reference proteome</keyword>
<dbReference type="STRING" id="461836.A0A0L0D888"/>